<dbReference type="RefSeq" id="WP_093387526.1">
    <property type="nucleotide sequence ID" value="NZ_FOTW01000010.1"/>
</dbReference>
<dbReference type="STRING" id="758825.SAMN02982985_02231"/>
<protein>
    <submittedName>
        <fullName evidence="1">Uncharacterized protein</fullName>
    </submittedName>
</protein>
<evidence type="ECO:0000313" key="1">
    <source>
        <dbReference type="EMBL" id="SFL98021.1"/>
    </source>
</evidence>
<accession>A0A1I4M462</accession>
<name>A0A1I4M462_9BURK</name>
<dbReference type="OrthoDB" id="8720389at2"/>
<evidence type="ECO:0000313" key="2">
    <source>
        <dbReference type="Proteomes" id="UP000199470"/>
    </source>
</evidence>
<proteinExistence type="predicted"/>
<reference evidence="1 2" key="1">
    <citation type="submission" date="2016-10" db="EMBL/GenBank/DDBJ databases">
        <authorList>
            <person name="de Groot N.N."/>
        </authorList>
    </citation>
    <scope>NUCLEOTIDE SEQUENCE [LARGE SCALE GENOMIC DNA]</scope>
    <source>
        <strain evidence="1 2">ATCC 43154</strain>
    </source>
</reference>
<dbReference type="Proteomes" id="UP000199470">
    <property type="component" value="Unassembled WGS sequence"/>
</dbReference>
<keyword evidence="2" id="KW-1185">Reference proteome</keyword>
<organism evidence="1 2">
    <name type="scientific">Rugamonas rubra</name>
    <dbReference type="NCBI Taxonomy" id="758825"/>
    <lineage>
        <taxon>Bacteria</taxon>
        <taxon>Pseudomonadati</taxon>
        <taxon>Pseudomonadota</taxon>
        <taxon>Betaproteobacteria</taxon>
        <taxon>Burkholderiales</taxon>
        <taxon>Oxalobacteraceae</taxon>
        <taxon>Telluria group</taxon>
        <taxon>Rugamonas</taxon>
    </lineage>
</organism>
<sequence>MSAVGPGLGARQAGGAGVDAGEIHNLAAQLAPRQVLGAELAPEQAAVSLAAADAATPGAAAALTRLLGPALTVASAAWCGDPLPAMRALQKRLVEHSLGLAAARRGDCMAAIVVLEQAVRLRLRLQQMRLSEAELACGRAGAKPA</sequence>
<dbReference type="AlphaFoldDB" id="A0A1I4M462"/>
<gene>
    <name evidence="1" type="ORF">SAMN02982985_02231</name>
</gene>
<dbReference type="EMBL" id="FOTW01000010">
    <property type="protein sequence ID" value="SFL98021.1"/>
    <property type="molecule type" value="Genomic_DNA"/>
</dbReference>